<reference evidence="3 4" key="1">
    <citation type="submission" date="2022-12" db="EMBL/GenBank/DDBJ databases">
        <authorList>
            <person name="Mo P."/>
        </authorList>
    </citation>
    <scope>NUCLEOTIDE SEQUENCE [LARGE SCALE GENOMIC DNA]</scope>
    <source>
        <strain evidence="3 4">HUAS 2-6</strain>
    </source>
</reference>
<evidence type="ECO:0000259" key="2">
    <source>
        <dbReference type="PROSITE" id="PS51898"/>
    </source>
</evidence>
<dbReference type="Proteomes" id="UP001212326">
    <property type="component" value="Chromosome"/>
</dbReference>
<evidence type="ECO:0000313" key="4">
    <source>
        <dbReference type="Proteomes" id="UP001212326"/>
    </source>
</evidence>
<accession>A0ABY7PJZ9</accession>
<dbReference type="InterPro" id="IPR002104">
    <property type="entry name" value="Integrase_catalytic"/>
</dbReference>
<keyword evidence="1" id="KW-0233">DNA recombination</keyword>
<keyword evidence="4" id="KW-1185">Reference proteome</keyword>
<name>A0ABY7PJZ9_9ACTN</name>
<dbReference type="Gene3D" id="1.10.443.10">
    <property type="entry name" value="Intergrase catalytic core"/>
    <property type="match status" value="1"/>
</dbReference>
<dbReference type="RefSeq" id="WP_270086250.1">
    <property type="nucleotide sequence ID" value="NZ_CP115300.1"/>
</dbReference>
<evidence type="ECO:0000256" key="1">
    <source>
        <dbReference type="ARBA" id="ARBA00023172"/>
    </source>
</evidence>
<dbReference type="Pfam" id="PF00589">
    <property type="entry name" value="Phage_integrase"/>
    <property type="match status" value="1"/>
</dbReference>
<dbReference type="SUPFAM" id="SSF56349">
    <property type="entry name" value="DNA breaking-rejoining enzymes"/>
    <property type="match status" value="1"/>
</dbReference>
<evidence type="ECO:0000313" key="3">
    <source>
        <dbReference type="EMBL" id="WBO69033.1"/>
    </source>
</evidence>
<organism evidence="3 4">
    <name type="scientific">Streptomyces camelliae</name>
    <dbReference type="NCBI Taxonomy" id="3004093"/>
    <lineage>
        <taxon>Bacteria</taxon>
        <taxon>Bacillati</taxon>
        <taxon>Actinomycetota</taxon>
        <taxon>Actinomycetes</taxon>
        <taxon>Kitasatosporales</taxon>
        <taxon>Streptomycetaceae</taxon>
        <taxon>Streptomyces</taxon>
    </lineage>
</organism>
<dbReference type="InterPro" id="IPR011010">
    <property type="entry name" value="DNA_brk_join_enz"/>
</dbReference>
<feature type="domain" description="Tyr recombinase" evidence="2">
    <location>
        <begin position="363"/>
        <end position="566"/>
    </location>
</feature>
<proteinExistence type="predicted"/>
<dbReference type="PROSITE" id="PS51898">
    <property type="entry name" value="TYR_RECOMBINASE"/>
    <property type="match status" value="1"/>
</dbReference>
<protein>
    <submittedName>
        <fullName evidence="3">Tyrosine-type recombinase/integrase</fullName>
    </submittedName>
</protein>
<gene>
    <name evidence="3" type="ORF">O1G22_42885</name>
</gene>
<dbReference type="InterPro" id="IPR013762">
    <property type="entry name" value="Integrase-like_cat_sf"/>
</dbReference>
<sequence length="718" mass="81457">MAGDRHLRPAQEADPVWRLWQGLPPEWRGPVIGPGIADWDKYTENDDRRVNLVGLPEVMIAELAWMAHWQAMDGTRSSVLATNQLANIVRRAMRENRPFPSSIRQMDWQTAFALQGWFYATRWGRLAPPDARARLRVIFRFARLALIARCHDGPCWELDDWNPRCDPRIPLTDREPLGNYGCSPGHITTEWLRPAVKWCLGTQLEAGTLRWTTVSQQRLKCLRRFDNWLTAAFTDPAEALGDPAAAAGQAAAFRRWVSDPRNRMTRESDSRHFDKRIHPRQLNDDLRAVAELFAFAAADPAQTQAVLGPGPWDRVTDTHAAAWLRQVTRIPHQRELNDEHYVDDHALTQIPAALPLLALPRDQQMPITRGDRSEVLAHGFDDPQAMRMILLQVLTGRRSSEIRTCRFDCLSAVPGATVDAAENEQIARFHYAQSKIDIAPDNILVDREVVAVIEEQQQWVRESFPGITPSHLFLQRTGNRQGDKPYPSGTYTFMLREFSKVVQITDSKGRPVSLSHTHRFRHTKLTRLAELGLPVHVLMRYAGHATPSMTMHYIAARQEHAEQAFLATTKLKADGTRIVFSHDDHDSLHLFNRADRFLPHGWCLLPPLQTCDKGNACLTCSVFVTDASHQPALERQLSETQALIDRADATFQERHGHPMPEDNVWLLQRRAEHHALTRLLDTIRAKPGRAVQGAGCGTTLTGPVPVALDLDHHRRIRP</sequence>
<dbReference type="EMBL" id="CP115300">
    <property type="protein sequence ID" value="WBO69033.1"/>
    <property type="molecule type" value="Genomic_DNA"/>
</dbReference>